<accession>A0A7K3WRB2</accession>
<name>A0A7K3WRB2_9FLAO</name>
<reference evidence="9 10" key="1">
    <citation type="submission" date="2020-02" db="EMBL/GenBank/DDBJ databases">
        <title>Out from the shadows clarifying the taxonomy of the family Cryomorphaceae and related taxa by utilizing the GTDB taxonomic framework.</title>
        <authorList>
            <person name="Bowman J.P."/>
        </authorList>
    </citation>
    <scope>NUCLEOTIDE SEQUENCE [LARGE SCALE GENOMIC DNA]</scope>
    <source>
        <strain evidence="9 10">QSSC 1-22</strain>
    </source>
</reference>
<dbReference type="EMBL" id="JAAGVY010000022">
    <property type="protein sequence ID" value="NEN24219.1"/>
    <property type="molecule type" value="Genomic_DNA"/>
</dbReference>
<comment type="similarity">
    <text evidence="2">Belongs to the UPF0702 family.</text>
</comment>
<evidence type="ECO:0000313" key="9">
    <source>
        <dbReference type="EMBL" id="NEN24219.1"/>
    </source>
</evidence>
<feature type="transmembrane region" description="Helical" evidence="7">
    <location>
        <begin position="12"/>
        <end position="35"/>
    </location>
</feature>
<dbReference type="InterPro" id="IPR023090">
    <property type="entry name" value="UPF0702_alpha/beta_dom_sf"/>
</dbReference>
<evidence type="ECO:0000256" key="7">
    <source>
        <dbReference type="SAM" id="Phobius"/>
    </source>
</evidence>
<keyword evidence="10" id="KW-1185">Reference proteome</keyword>
<dbReference type="AlphaFoldDB" id="A0A7K3WRB2"/>
<dbReference type="PANTHER" id="PTHR34582:SF6">
    <property type="entry name" value="UPF0702 TRANSMEMBRANE PROTEIN YCAP"/>
    <property type="match status" value="1"/>
</dbReference>
<organism evidence="9 10">
    <name type="scientific">Cryomorpha ignava</name>
    <dbReference type="NCBI Taxonomy" id="101383"/>
    <lineage>
        <taxon>Bacteria</taxon>
        <taxon>Pseudomonadati</taxon>
        <taxon>Bacteroidota</taxon>
        <taxon>Flavobacteriia</taxon>
        <taxon>Flavobacteriales</taxon>
        <taxon>Cryomorphaceae</taxon>
        <taxon>Cryomorpha</taxon>
    </lineage>
</organism>
<evidence type="ECO:0000256" key="1">
    <source>
        <dbReference type="ARBA" id="ARBA00004651"/>
    </source>
</evidence>
<keyword evidence="3" id="KW-1003">Cell membrane</keyword>
<sequence length="194" mass="21446">MDVFENLKWLLISWDSVLITIFSTILIYTAVIVLTRINGLRTFAKMSSFDFAITIAIGSLIASTMLLEEQSVAKGVLALIVLLLLQAIIAHMRRKSDKLEQIITNTPVLLMEGKKVLYENLEATRVSEADLFAKLRAANVSHFDQVLVVVLETTGDISVLHTGEPSNKVSEEVLKNVAYTAGKSNLPKSERSID</sequence>
<evidence type="ECO:0000256" key="5">
    <source>
        <dbReference type="ARBA" id="ARBA00022989"/>
    </source>
</evidence>
<keyword evidence="6 7" id="KW-0472">Membrane</keyword>
<comment type="caution">
    <text evidence="9">The sequence shown here is derived from an EMBL/GenBank/DDBJ whole genome shotgun (WGS) entry which is preliminary data.</text>
</comment>
<dbReference type="Pfam" id="PF04239">
    <property type="entry name" value="DUF421"/>
    <property type="match status" value="1"/>
</dbReference>
<dbReference type="Gene3D" id="3.30.240.20">
    <property type="entry name" value="bsu07140 like domains"/>
    <property type="match status" value="1"/>
</dbReference>
<feature type="domain" description="YetF C-terminal" evidence="8">
    <location>
        <begin position="95"/>
        <end position="174"/>
    </location>
</feature>
<evidence type="ECO:0000256" key="3">
    <source>
        <dbReference type="ARBA" id="ARBA00022475"/>
    </source>
</evidence>
<evidence type="ECO:0000256" key="4">
    <source>
        <dbReference type="ARBA" id="ARBA00022692"/>
    </source>
</evidence>
<gene>
    <name evidence="9" type="ORF">G3O08_11970</name>
</gene>
<evidence type="ECO:0000256" key="2">
    <source>
        <dbReference type="ARBA" id="ARBA00006448"/>
    </source>
</evidence>
<proteinExistence type="inferred from homology"/>
<evidence type="ECO:0000313" key="10">
    <source>
        <dbReference type="Proteomes" id="UP000486602"/>
    </source>
</evidence>
<dbReference type="Proteomes" id="UP000486602">
    <property type="component" value="Unassembled WGS sequence"/>
</dbReference>
<feature type="transmembrane region" description="Helical" evidence="7">
    <location>
        <begin position="47"/>
        <end position="66"/>
    </location>
</feature>
<protein>
    <submittedName>
        <fullName evidence="9">DUF421 domain-containing protein</fullName>
    </submittedName>
</protein>
<feature type="transmembrane region" description="Helical" evidence="7">
    <location>
        <begin position="72"/>
        <end position="90"/>
    </location>
</feature>
<dbReference type="GO" id="GO:0005886">
    <property type="term" value="C:plasma membrane"/>
    <property type="evidence" value="ECO:0007669"/>
    <property type="project" value="UniProtKB-SubCell"/>
</dbReference>
<dbReference type="PANTHER" id="PTHR34582">
    <property type="entry name" value="UPF0702 TRANSMEMBRANE PROTEIN YCAP"/>
    <property type="match status" value="1"/>
</dbReference>
<dbReference type="RefSeq" id="WP_163285614.1">
    <property type="nucleotide sequence ID" value="NZ_JAAGVY010000022.1"/>
</dbReference>
<evidence type="ECO:0000259" key="8">
    <source>
        <dbReference type="Pfam" id="PF04239"/>
    </source>
</evidence>
<comment type="subcellular location">
    <subcellularLocation>
        <location evidence="1">Cell membrane</location>
        <topology evidence="1">Multi-pass membrane protein</topology>
    </subcellularLocation>
</comment>
<dbReference type="InterPro" id="IPR007353">
    <property type="entry name" value="DUF421"/>
</dbReference>
<keyword evidence="5 7" id="KW-1133">Transmembrane helix</keyword>
<keyword evidence="4 7" id="KW-0812">Transmembrane</keyword>
<evidence type="ECO:0000256" key="6">
    <source>
        <dbReference type="ARBA" id="ARBA00023136"/>
    </source>
</evidence>